<dbReference type="FunFam" id="3.40.1810.10:FF:000006">
    <property type="entry name" value="Agamous-like MADS-box protein AGL62"/>
    <property type="match status" value="1"/>
</dbReference>
<name>A0A7J6X947_THATH</name>
<dbReference type="Gene3D" id="3.40.1810.10">
    <property type="entry name" value="Transcription factor, MADS-box"/>
    <property type="match status" value="1"/>
</dbReference>
<sequence>MVKKSSKGRQKIEIKRINDEAVRQVTFSKRRSGVFKKASELSILCGVKTCVIVFSPAGKPYSFGHPNIESVINGVLTGDTSLNLGEPDVNLGIVDSRRVSKVQEYNHQYNYFSNLLDSLKRQTEALQVSTEETEREALGMSIDKIGLYELQRLHARMYLLKNNVIKQAIELSMNTSSPTSIFDWNLVRGGHFNHYAAAIYPHGCGSVIGYRFL</sequence>
<dbReference type="Proteomes" id="UP000554482">
    <property type="component" value="Unassembled WGS sequence"/>
</dbReference>
<gene>
    <name evidence="7" type="ORF">FRX31_004107</name>
</gene>
<evidence type="ECO:0000313" key="8">
    <source>
        <dbReference type="Proteomes" id="UP000554482"/>
    </source>
</evidence>
<protein>
    <submittedName>
        <fullName evidence="7">Agamous-like mads-box protein agl62</fullName>
    </submittedName>
</protein>
<accession>A0A7J6X947</accession>
<feature type="domain" description="MADS-box" evidence="6">
    <location>
        <begin position="7"/>
        <end position="67"/>
    </location>
</feature>
<dbReference type="PANTHER" id="PTHR11945">
    <property type="entry name" value="MADS BOX PROTEIN"/>
    <property type="match status" value="1"/>
</dbReference>
<dbReference type="SUPFAM" id="SSF55455">
    <property type="entry name" value="SRF-like"/>
    <property type="match status" value="1"/>
</dbReference>
<dbReference type="GO" id="GO:0046983">
    <property type="term" value="F:protein dimerization activity"/>
    <property type="evidence" value="ECO:0007669"/>
    <property type="project" value="InterPro"/>
</dbReference>
<dbReference type="Pfam" id="PF00319">
    <property type="entry name" value="SRF-TF"/>
    <property type="match status" value="1"/>
</dbReference>
<dbReference type="EMBL" id="JABWDY010002896">
    <property type="protein sequence ID" value="KAF5206311.1"/>
    <property type="molecule type" value="Genomic_DNA"/>
</dbReference>
<dbReference type="InterPro" id="IPR002100">
    <property type="entry name" value="TF_MADSbox"/>
</dbReference>
<proteinExistence type="predicted"/>
<dbReference type="InterPro" id="IPR033896">
    <property type="entry name" value="MEF2-like_N"/>
</dbReference>
<comment type="subcellular location">
    <subcellularLocation>
        <location evidence="1">Nucleus</location>
    </subcellularLocation>
</comment>
<evidence type="ECO:0000256" key="1">
    <source>
        <dbReference type="ARBA" id="ARBA00004123"/>
    </source>
</evidence>
<keyword evidence="3" id="KW-0238">DNA-binding</keyword>
<reference evidence="7 8" key="1">
    <citation type="submission" date="2020-06" db="EMBL/GenBank/DDBJ databases">
        <title>Transcriptomic and genomic resources for Thalictrum thalictroides and T. hernandezii: Facilitating candidate gene discovery in an emerging model plant lineage.</title>
        <authorList>
            <person name="Arias T."/>
            <person name="Riano-Pachon D.M."/>
            <person name="Di Stilio V.S."/>
        </authorList>
    </citation>
    <scope>NUCLEOTIDE SEQUENCE [LARGE SCALE GENOMIC DNA]</scope>
    <source>
        <strain evidence="8">cv. WT478/WT964</strain>
        <tissue evidence="7">Leaves</tissue>
    </source>
</reference>
<evidence type="ECO:0000256" key="3">
    <source>
        <dbReference type="ARBA" id="ARBA00023125"/>
    </source>
</evidence>
<dbReference type="PROSITE" id="PS50066">
    <property type="entry name" value="MADS_BOX_2"/>
    <property type="match status" value="1"/>
</dbReference>
<dbReference type="CDD" id="cd00265">
    <property type="entry name" value="MADS_MEF2_like"/>
    <property type="match status" value="1"/>
</dbReference>
<keyword evidence="4" id="KW-0804">Transcription</keyword>
<evidence type="ECO:0000313" key="7">
    <source>
        <dbReference type="EMBL" id="KAF5206311.1"/>
    </source>
</evidence>
<dbReference type="GO" id="GO:0000978">
    <property type="term" value="F:RNA polymerase II cis-regulatory region sequence-specific DNA binding"/>
    <property type="evidence" value="ECO:0007669"/>
    <property type="project" value="TreeGrafter"/>
</dbReference>
<dbReference type="GO" id="GO:0045944">
    <property type="term" value="P:positive regulation of transcription by RNA polymerase II"/>
    <property type="evidence" value="ECO:0007669"/>
    <property type="project" value="InterPro"/>
</dbReference>
<evidence type="ECO:0000256" key="4">
    <source>
        <dbReference type="ARBA" id="ARBA00023163"/>
    </source>
</evidence>
<evidence type="ECO:0000256" key="2">
    <source>
        <dbReference type="ARBA" id="ARBA00023015"/>
    </source>
</evidence>
<dbReference type="AlphaFoldDB" id="A0A7J6X947"/>
<evidence type="ECO:0000256" key="5">
    <source>
        <dbReference type="ARBA" id="ARBA00023242"/>
    </source>
</evidence>
<keyword evidence="5" id="KW-0539">Nucleus</keyword>
<dbReference type="GO" id="GO:0000981">
    <property type="term" value="F:DNA-binding transcription factor activity, RNA polymerase II-specific"/>
    <property type="evidence" value="ECO:0007669"/>
    <property type="project" value="TreeGrafter"/>
</dbReference>
<keyword evidence="8" id="KW-1185">Reference proteome</keyword>
<evidence type="ECO:0000259" key="6">
    <source>
        <dbReference type="PROSITE" id="PS50066"/>
    </source>
</evidence>
<dbReference type="PANTHER" id="PTHR11945:SF629">
    <property type="entry name" value="OS02G0164450 PROTEIN"/>
    <property type="match status" value="1"/>
</dbReference>
<dbReference type="GO" id="GO:0005634">
    <property type="term" value="C:nucleus"/>
    <property type="evidence" value="ECO:0007669"/>
    <property type="project" value="UniProtKB-SubCell"/>
</dbReference>
<dbReference type="PRINTS" id="PR00404">
    <property type="entry name" value="MADSDOMAIN"/>
</dbReference>
<dbReference type="OrthoDB" id="1896642at2759"/>
<dbReference type="SMART" id="SM00432">
    <property type="entry name" value="MADS"/>
    <property type="match status" value="1"/>
</dbReference>
<keyword evidence="2" id="KW-0805">Transcription regulation</keyword>
<organism evidence="7 8">
    <name type="scientific">Thalictrum thalictroides</name>
    <name type="common">Rue-anemone</name>
    <name type="synonym">Anemone thalictroides</name>
    <dbReference type="NCBI Taxonomy" id="46969"/>
    <lineage>
        <taxon>Eukaryota</taxon>
        <taxon>Viridiplantae</taxon>
        <taxon>Streptophyta</taxon>
        <taxon>Embryophyta</taxon>
        <taxon>Tracheophyta</taxon>
        <taxon>Spermatophyta</taxon>
        <taxon>Magnoliopsida</taxon>
        <taxon>Ranunculales</taxon>
        <taxon>Ranunculaceae</taxon>
        <taxon>Thalictroideae</taxon>
        <taxon>Thalictrum</taxon>
    </lineage>
</organism>
<comment type="caution">
    <text evidence="7">The sequence shown here is derived from an EMBL/GenBank/DDBJ whole genome shotgun (WGS) entry which is preliminary data.</text>
</comment>
<dbReference type="InterPro" id="IPR036879">
    <property type="entry name" value="TF_MADSbox_sf"/>
</dbReference>